<protein>
    <submittedName>
        <fullName evidence="1">Uncharacterized protein</fullName>
    </submittedName>
</protein>
<organism evidence="1">
    <name type="scientific">marine sediment metagenome</name>
    <dbReference type="NCBI Taxonomy" id="412755"/>
    <lineage>
        <taxon>unclassified sequences</taxon>
        <taxon>metagenomes</taxon>
        <taxon>ecological metagenomes</taxon>
    </lineage>
</organism>
<evidence type="ECO:0000313" key="1">
    <source>
        <dbReference type="EMBL" id="GAH15187.1"/>
    </source>
</evidence>
<sequence length="56" mass="6331">MTNQKKSSSEIRSELESELFAKDEMSTRNVDELDNSLIAREIKIGIHIPIVSASIR</sequence>
<dbReference type="EMBL" id="BART01035511">
    <property type="protein sequence ID" value="GAH15187.1"/>
    <property type="molecule type" value="Genomic_DNA"/>
</dbReference>
<accession>X1D4Q4</accession>
<proteinExistence type="predicted"/>
<dbReference type="AlphaFoldDB" id="X1D4Q4"/>
<reference evidence="1" key="1">
    <citation type="journal article" date="2014" name="Front. Microbiol.">
        <title>High frequency of phylogenetically diverse reductive dehalogenase-homologous genes in deep subseafloor sedimentary metagenomes.</title>
        <authorList>
            <person name="Kawai M."/>
            <person name="Futagami T."/>
            <person name="Toyoda A."/>
            <person name="Takaki Y."/>
            <person name="Nishi S."/>
            <person name="Hori S."/>
            <person name="Arai W."/>
            <person name="Tsubouchi T."/>
            <person name="Morono Y."/>
            <person name="Uchiyama I."/>
            <person name="Ito T."/>
            <person name="Fujiyama A."/>
            <person name="Inagaki F."/>
            <person name="Takami H."/>
        </authorList>
    </citation>
    <scope>NUCLEOTIDE SEQUENCE</scope>
    <source>
        <strain evidence="1">Expedition CK06-06</strain>
    </source>
</reference>
<comment type="caution">
    <text evidence="1">The sequence shown here is derived from an EMBL/GenBank/DDBJ whole genome shotgun (WGS) entry which is preliminary data.</text>
</comment>
<name>X1D4Q4_9ZZZZ</name>
<gene>
    <name evidence="1" type="ORF">S01H4_60276</name>
</gene>